<dbReference type="InterPro" id="IPR045865">
    <property type="entry name" value="ACT-like_dom_sf"/>
</dbReference>
<dbReference type="SUPFAM" id="SSF55021">
    <property type="entry name" value="ACT-like"/>
    <property type="match status" value="2"/>
</dbReference>
<proteinExistence type="predicted"/>
<dbReference type="EMBL" id="NDXW01000001">
    <property type="protein sequence ID" value="RDH42173.1"/>
    <property type="molecule type" value="Genomic_DNA"/>
</dbReference>
<dbReference type="PANTHER" id="PTHR34875:SF6">
    <property type="entry name" value="UPF0237 PROTEIN MJ1558"/>
    <property type="match status" value="1"/>
</dbReference>
<dbReference type="PROSITE" id="PS51671">
    <property type="entry name" value="ACT"/>
    <property type="match status" value="1"/>
</dbReference>
<dbReference type="PANTHER" id="PTHR34875">
    <property type="entry name" value="UPF0237 PROTEIN MJ1558"/>
    <property type="match status" value="1"/>
</dbReference>
<reference evidence="2 3" key="1">
    <citation type="submission" date="2017-04" db="EMBL/GenBank/DDBJ databases">
        <title>Draft genome sequence of Zooshikella ganghwensis VG4 isolated from Red Sea sediments.</title>
        <authorList>
            <person name="Rehman Z."/>
            <person name="Alam I."/>
            <person name="Kamau A."/>
            <person name="Bajic V."/>
            <person name="Leiknes T."/>
        </authorList>
    </citation>
    <scope>NUCLEOTIDE SEQUENCE [LARGE SCALE GENOMIC DNA]</scope>
    <source>
        <strain evidence="2 3">VG4</strain>
    </source>
</reference>
<sequence>MKKQFILTLMGPESPGLIRLLAEKTHDRQGVWLKSKISHLEGQCAGIIKIEVEEGLAESLQTELTNITDLYAVISEVQPSSSVEVKTLQLIVEADDRPGFINDIYNILESYGASISNMECHSFAVTELGGSVLKADFDLIVPTDLDQESLVAELEALNAQVVANIPAEK</sequence>
<evidence type="ECO:0000313" key="2">
    <source>
        <dbReference type="EMBL" id="RDH42173.1"/>
    </source>
</evidence>
<dbReference type="InterPro" id="IPR002912">
    <property type="entry name" value="ACT_dom"/>
</dbReference>
<evidence type="ECO:0000259" key="1">
    <source>
        <dbReference type="PROSITE" id="PS51671"/>
    </source>
</evidence>
<accession>A0A4P9VGH9</accession>
<dbReference type="AlphaFoldDB" id="A0A4P9VGH9"/>
<feature type="domain" description="ACT" evidence="1">
    <location>
        <begin position="89"/>
        <end position="169"/>
    </location>
</feature>
<keyword evidence="3" id="KW-1185">Reference proteome</keyword>
<evidence type="ECO:0000313" key="3">
    <source>
        <dbReference type="Proteomes" id="UP000257039"/>
    </source>
</evidence>
<dbReference type="RefSeq" id="WP_027710167.1">
    <property type="nucleotide sequence ID" value="NZ_JAEVHG010000004.1"/>
</dbReference>
<dbReference type="CDD" id="cd02116">
    <property type="entry name" value="ACT"/>
    <property type="match status" value="1"/>
</dbReference>
<dbReference type="InterPro" id="IPR050990">
    <property type="entry name" value="UPF0237/GcvR_regulator"/>
</dbReference>
<protein>
    <recommendedName>
        <fullName evidence="1">ACT domain-containing protein</fullName>
    </recommendedName>
</protein>
<dbReference type="Proteomes" id="UP000257039">
    <property type="component" value="Unassembled WGS sequence"/>
</dbReference>
<name>A0A4P9VGH9_9GAMM</name>
<dbReference type="Gene3D" id="3.30.70.260">
    <property type="match status" value="2"/>
</dbReference>
<gene>
    <name evidence="2" type="ORF">B9G39_01225</name>
</gene>
<organism evidence="2 3">
    <name type="scientific">Zooshikella ganghwensis</name>
    <dbReference type="NCBI Taxonomy" id="202772"/>
    <lineage>
        <taxon>Bacteria</taxon>
        <taxon>Pseudomonadati</taxon>
        <taxon>Pseudomonadota</taxon>
        <taxon>Gammaproteobacteria</taxon>
        <taxon>Oceanospirillales</taxon>
        <taxon>Zooshikellaceae</taxon>
        <taxon>Zooshikella</taxon>
    </lineage>
</organism>
<comment type="caution">
    <text evidence="2">The sequence shown here is derived from an EMBL/GenBank/DDBJ whole genome shotgun (WGS) entry which is preliminary data.</text>
</comment>